<keyword evidence="3" id="KW-1185">Reference proteome</keyword>
<dbReference type="Gene3D" id="1.10.10.10">
    <property type="entry name" value="Winged helix-like DNA-binding domain superfamily/Winged helix DNA-binding domain"/>
    <property type="match status" value="1"/>
</dbReference>
<evidence type="ECO:0000313" key="2">
    <source>
        <dbReference type="EMBL" id="NIH57062.1"/>
    </source>
</evidence>
<reference evidence="2 3" key="1">
    <citation type="submission" date="2020-02" db="EMBL/GenBank/DDBJ databases">
        <title>Sequencing the genomes of 1000 actinobacteria strains.</title>
        <authorList>
            <person name="Klenk H.-P."/>
        </authorList>
    </citation>
    <scope>NUCLEOTIDE SEQUENCE [LARGE SCALE GENOMIC DNA]</scope>
    <source>
        <strain evidence="2 3">DSM 19609</strain>
    </source>
</reference>
<dbReference type="SUPFAM" id="SSF53067">
    <property type="entry name" value="Actin-like ATPase domain"/>
    <property type="match status" value="1"/>
</dbReference>
<gene>
    <name evidence="2" type="ORF">FB473_001707</name>
</gene>
<dbReference type="Proteomes" id="UP000749311">
    <property type="component" value="Unassembled WGS sequence"/>
</dbReference>
<dbReference type="InterPro" id="IPR036388">
    <property type="entry name" value="WH-like_DNA-bd_sf"/>
</dbReference>
<proteinExistence type="inferred from homology"/>
<sequence>MTSVNDRGHSSSGATRILEALRTEPALLREDLGRRTKLSPASVTRTTSALIRAGLVRELRDNAAWGGRGRPAIPLALVEDRHVCIGVHLGSEMITIAAGDLRGQILAQLSIRNADCSAQPIGLISRAAGRLLNEFLDRELLSAGLVAPWHALGLSRIPVARKVHTAFGVPVATGDQIEAIVDAELTRRQPPPGQSCYIYARNVSGFAMVLSDGTRTEISRVADLTHVPTGSRFRCPCGRTGCFGISVGERAVVARAVQAGIISTPSIDELEAAARTGNRGAFAIMQERAALMGRAVALVRDMQAPDRIVLLGQAVPDAPSARAMLLRGFRGSTALGPIDLVIPDDADIVQAAAACSVALRPIYEDPIAVTSALEQDDSEDLVFTAEATRPHRRTAT</sequence>
<evidence type="ECO:0000256" key="1">
    <source>
        <dbReference type="ARBA" id="ARBA00006479"/>
    </source>
</evidence>
<comment type="similarity">
    <text evidence="1">Belongs to the ROK (NagC/XylR) family.</text>
</comment>
<dbReference type="InterPro" id="IPR043129">
    <property type="entry name" value="ATPase_NBD"/>
</dbReference>
<dbReference type="PANTHER" id="PTHR18964:SF149">
    <property type="entry name" value="BIFUNCTIONAL UDP-N-ACETYLGLUCOSAMINE 2-EPIMERASE_N-ACETYLMANNOSAMINE KINASE"/>
    <property type="match status" value="1"/>
</dbReference>
<protein>
    <submittedName>
        <fullName evidence="2">NBD/HSP70 family sugar kinase</fullName>
    </submittedName>
</protein>
<dbReference type="SUPFAM" id="SSF46785">
    <property type="entry name" value="Winged helix' DNA-binding domain"/>
    <property type="match status" value="1"/>
</dbReference>
<dbReference type="PANTHER" id="PTHR18964">
    <property type="entry name" value="ROK (REPRESSOR, ORF, KINASE) FAMILY"/>
    <property type="match status" value="1"/>
</dbReference>
<accession>A0ABX0SFA2</accession>
<dbReference type="Gene3D" id="3.30.420.40">
    <property type="match status" value="2"/>
</dbReference>
<keyword evidence="2" id="KW-0808">Transferase</keyword>
<dbReference type="EMBL" id="JAAMOZ010000001">
    <property type="protein sequence ID" value="NIH57062.1"/>
    <property type="molecule type" value="Genomic_DNA"/>
</dbReference>
<dbReference type="Pfam" id="PF00480">
    <property type="entry name" value="ROK"/>
    <property type="match status" value="1"/>
</dbReference>
<organism evidence="2 3">
    <name type="scientific">Brooklawnia cerclae</name>
    <dbReference type="NCBI Taxonomy" id="349934"/>
    <lineage>
        <taxon>Bacteria</taxon>
        <taxon>Bacillati</taxon>
        <taxon>Actinomycetota</taxon>
        <taxon>Actinomycetes</taxon>
        <taxon>Propionibacteriales</taxon>
        <taxon>Propionibacteriaceae</taxon>
        <taxon>Brooklawnia</taxon>
    </lineage>
</organism>
<keyword evidence="2" id="KW-0418">Kinase</keyword>
<dbReference type="GO" id="GO:0016301">
    <property type="term" value="F:kinase activity"/>
    <property type="evidence" value="ECO:0007669"/>
    <property type="project" value="UniProtKB-KW"/>
</dbReference>
<dbReference type="InterPro" id="IPR000600">
    <property type="entry name" value="ROK"/>
</dbReference>
<dbReference type="InterPro" id="IPR036390">
    <property type="entry name" value="WH_DNA-bd_sf"/>
</dbReference>
<name>A0ABX0SFA2_9ACTN</name>
<dbReference type="RefSeq" id="WP_167166475.1">
    <property type="nucleotide sequence ID" value="NZ_BAAAOO010000011.1"/>
</dbReference>
<comment type="caution">
    <text evidence="2">The sequence shown here is derived from an EMBL/GenBank/DDBJ whole genome shotgun (WGS) entry which is preliminary data.</text>
</comment>
<evidence type="ECO:0000313" key="3">
    <source>
        <dbReference type="Proteomes" id="UP000749311"/>
    </source>
</evidence>